<evidence type="ECO:0000313" key="4">
    <source>
        <dbReference type="Proteomes" id="UP000242258"/>
    </source>
</evidence>
<evidence type="ECO:0000256" key="2">
    <source>
        <dbReference type="SAM" id="Phobius"/>
    </source>
</evidence>
<proteinExistence type="predicted"/>
<keyword evidence="2" id="KW-1133">Transmembrane helix</keyword>
<gene>
    <name evidence="3" type="ORF">BI198_12755</name>
</gene>
<comment type="caution">
    <text evidence="3">The sequence shown here is derived from an EMBL/GenBank/DDBJ whole genome shotgun (WGS) entry which is preliminary data.</text>
</comment>
<keyword evidence="4" id="KW-1185">Reference proteome</keyword>
<feature type="coiled-coil region" evidence="1">
    <location>
        <begin position="36"/>
        <end position="112"/>
    </location>
</feature>
<reference evidence="4" key="1">
    <citation type="submission" date="2016-09" db="EMBL/GenBank/DDBJ databases">
        <authorList>
            <person name="Wan X."/>
            <person name="Hou S."/>
        </authorList>
    </citation>
    <scope>NUCLEOTIDE SEQUENCE [LARGE SCALE GENOMIC DNA]</scope>
    <source>
        <strain evidence="4">KH87</strain>
    </source>
</reference>
<sequence length="169" mass="18835">MLMSRTKLIMISIIAIAIISLFTFVGTQLYVAIQNAKALTIKVNSLQANLANAEADVTRLTDEIEFTELINKNLLKDRKLLSDIRNKSNQESRRLQNELEVANEKVKQIRVSKNENLKSWANTVMPNDAVSLLKYARAAGNYADSDNYQAGIHDATSRHAAILSAPNSF</sequence>
<dbReference type="AlphaFoldDB" id="A0A1E7Q823"/>
<keyword evidence="1" id="KW-0175">Coiled coil</keyword>
<keyword evidence="2" id="KW-0472">Membrane</keyword>
<evidence type="ECO:0008006" key="5">
    <source>
        <dbReference type="Google" id="ProtNLM"/>
    </source>
</evidence>
<name>A0A1E7Q823_9GAMM</name>
<evidence type="ECO:0000256" key="1">
    <source>
        <dbReference type="SAM" id="Coils"/>
    </source>
</evidence>
<dbReference type="EMBL" id="MKEK01000001">
    <property type="protein sequence ID" value="OEY70344.1"/>
    <property type="molecule type" value="Genomic_DNA"/>
</dbReference>
<evidence type="ECO:0000313" key="3">
    <source>
        <dbReference type="EMBL" id="OEY70344.1"/>
    </source>
</evidence>
<protein>
    <recommendedName>
        <fullName evidence="5">LysB family transcriptional regulator</fullName>
    </recommendedName>
</protein>
<accession>A0A1E7Q823</accession>
<feature type="transmembrane region" description="Helical" evidence="2">
    <location>
        <begin position="12"/>
        <end position="33"/>
    </location>
</feature>
<keyword evidence="2" id="KW-0812">Transmembrane</keyword>
<dbReference type="STRING" id="1628148.BI198_12755"/>
<dbReference type="Proteomes" id="UP000242258">
    <property type="component" value="Unassembled WGS sequence"/>
</dbReference>
<organism evidence="3 4">
    <name type="scientific">Rheinheimera salexigens</name>
    <dbReference type="NCBI Taxonomy" id="1628148"/>
    <lineage>
        <taxon>Bacteria</taxon>
        <taxon>Pseudomonadati</taxon>
        <taxon>Pseudomonadota</taxon>
        <taxon>Gammaproteobacteria</taxon>
        <taxon>Chromatiales</taxon>
        <taxon>Chromatiaceae</taxon>
        <taxon>Rheinheimera</taxon>
    </lineage>
</organism>